<reference evidence="1" key="1">
    <citation type="journal article" date="2020" name="mSystems">
        <title>Genome- and Community-Level Interaction Insights into Carbon Utilization and Element Cycling Functions of Hydrothermarchaeota in Hydrothermal Sediment.</title>
        <authorList>
            <person name="Zhou Z."/>
            <person name="Liu Y."/>
            <person name="Xu W."/>
            <person name="Pan J."/>
            <person name="Luo Z.H."/>
            <person name="Li M."/>
        </authorList>
    </citation>
    <scope>NUCLEOTIDE SEQUENCE [LARGE SCALE GENOMIC DNA]</scope>
    <source>
        <strain evidence="1">HyVt-485</strain>
    </source>
</reference>
<gene>
    <name evidence="1" type="ORF">ENJ42_09535</name>
</gene>
<sequence>MGKFTDIFEPEEFVGGLWHRLVADIGKETHYPDAAIPLEQISRRLSIFYRSLGGSHGVDIKPITAQTSNYRQPFLARITHGSSAITQARFNGDTLFLPETLDIFPTAQANTDLYKWLTIWAAHIGVNVPPSTGDALQD</sequence>
<comment type="caution">
    <text evidence="1">The sequence shown here is derived from an EMBL/GenBank/DDBJ whole genome shotgun (WGS) entry which is preliminary data.</text>
</comment>
<evidence type="ECO:0000313" key="1">
    <source>
        <dbReference type="EMBL" id="HHL43849.1"/>
    </source>
</evidence>
<dbReference type="Proteomes" id="UP000885830">
    <property type="component" value="Unassembled WGS sequence"/>
</dbReference>
<name>A0A7C5LVH7_9PROT</name>
<protein>
    <submittedName>
        <fullName evidence="1">Protein norD</fullName>
    </submittedName>
</protein>
<accession>A0A7C5LVH7</accession>
<dbReference type="AlphaFoldDB" id="A0A7C5LVH7"/>
<dbReference type="EMBL" id="DRMJ01000500">
    <property type="protein sequence ID" value="HHL43849.1"/>
    <property type="molecule type" value="Genomic_DNA"/>
</dbReference>
<organism evidence="1">
    <name type="scientific">Hellea balneolensis</name>
    <dbReference type="NCBI Taxonomy" id="287478"/>
    <lineage>
        <taxon>Bacteria</taxon>
        <taxon>Pseudomonadati</taxon>
        <taxon>Pseudomonadota</taxon>
        <taxon>Alphaproteobacteria</taxon>
        <taxon>Maricaulales</taxon>
        <taxon>Robiginitomaculaceae</taxon>
        <taxon>Hellea</taxon>
    </lineage>
</organism>
<proteinExistence type="predicted"/>
<feature type="non-terminal residue" evidence="1">
    <location>
        <position position="138"/>
    </location>
</feature>